<comment type="caution">
    <text evidence="6">The sequence shown here is derived from an EMBL/GenBank/DDBJ whole genome shotgun (WGS) entry which is preliminary data.</text>
</comment>
<dbReference type="CDD" id="cd00383">
    <property type="entry name" value="trans_reg_C"/>
    <property type="match status" value="1"/>
</dbReference>
<dbReference type="GO" id="GO:0000156">
    <property type="term" value="F:phosphorelay response regulator activity"/>
    <property type="evidence" value="ECO:0007669"/>
    <property type="project" value="TreeGrafter"/>
</dbReference>
<dbReference type="PANTHER" id="PTHR48111">
    <property type="entry name" value="REGULATOR OF RPOS"/>
    <property type="match status" value="1"/>
</dbReference>
<reference evidence="6 7" key="1">
    <citation type="submission" date="2014-08" db="EMBL/GenBank/DDBJ databases">
        <title>Genomic and Phenotypic Diversity of Colwellia psychrerythraea strains from Disparate Marine Basins.</title>
        <authorList>
            <person name="Techtmann S.M."/>
            <person name="Stelling S.C."/>
            <person name="Utturkar S.M."/>
            <person name="Alshibli N."/>
            <person name="Harris A."/>
            <person name="Brown S.D."/>
            <person name="Hazen T.C."/>
        </authorList>
    </citation>
    <scope>NUCLEOTIDE SEQUENCE [LARGE SCALE GENOMIC DNA]</scope>
    <source>
        <strain evidence="6 7">ND2E</strain>
    </source>
</reference>
<evidence type="ECO:0000259" key="4">
    <source>
        <dbReference type="PROSITE" id="PS50110"/>
    </source>
</evidence>
<evidence type="ECO:0000256" key="2">
    <source>
        <dbReference type="PROSITE-ProRule" id="PRU00169"/>
    </source>
</evidence>
<dbReference type="Gene3D" id="6.10.250.690">
    <property type="match status" value="1"/>
</dbReference>
<dbReference type="GO" id="GO:0032993">
    <property type="term" value="C:protein-DNA complex"/>
    <property type="evidence" value="ECO:0007669"/>
    <property type="project" value="TreeGrafter"/>
</dbReference>
<dbReference type="GO" id="GO:0006355">
    <property type="term" value="P:regulation of DNA-templated transcription"/>
    <property type="evidence" value="ECO:0007669"/>
    <property type="project" value="InterPro"/>
</dbReference>
<dbReference type="InterPro" id="IPR039420">
    <property type="entry name" value="WalR-like"/>
</dbReference>
<keyword evidence="2" id="KW-0597">Phosphoprotein</keyword>
<dbReference type="InterPro" id="IPR011006">
    <property type="entry name" value="CheY-like_superfamily"/>
</dbReference>
<proteinExistence type="predicted"/>
<feature type="domain" description="Response regulatory" evidence="4">
    <location>
        <begin position="5"/>
        <end position="118"/>
    </location>
</feature>
<dbReference type="PATRIC" id="fig|28229.4.peg.1113"/>
<sequence>MTKTKILIIEDDAEISRLTAMYLEAEGFDTRIIDDGLAAQTAIKNYVPDLVILDLMLPGLSGIEICKQSRAFYCGPILILTACDDDVSEVSLLKLGADDFLTKPLKPHVLVARIEALMRRVTPTEVKQEKSKHSRLTIDLDRQTVTFDGAVLSLTGAEFEMLVLLNNSMGTPVSREDCCQALRGLEHDFNDRSIDMRISGLRKKIHDDQMPYKIITTVRNKGYMLLNG</sequence>
<gene>
    <name evidence="6" type="ORF">ND2E_2088</name>
</gene>
<dbReference type="PROSITE" id="PS50110">
    <property type="entry name" value="RESPONSE_REGULATORY"/>
    <property type="match status" value="1"/>
</dbReference>
<dbReference type="InterPro" id="IPR016032">
    <property type="entry name" value="Sig_transdc_resp-reg_C-effctor"/>
</dbReference>
<accession>A0A099KVF7</accession>
<dbReference type="AlphaFoldDB" id="A0A099KVF7"/>
<dbReference type="SMART" id="SM00448">
    <property type="entry name" value="REC"/>
    <property type="match status" value="1"/>
</dbReference>
<dbReference type="RefSeq" id="WP_033092867.1">
    <property type="nucleotide sequence ID" value="NZ_JQED01000007.1"/>
</dbReference>
<feature type="domain" description="OmpR/PhoB-type" evidence="5">
    <location>
        <begin position="128"/>
        <end position="227"/>
    </location>
</feature>
<dbReference type="OrthoDB" id="9802426at2"/>
<name>A0A099KVF7_COLPS</name>
<keyword evidence="1 3" id="KW-0238">DNA-binding</keyword>
<dbReference type="GO" id="GO:0000976">
    <property type="term" value="F:transcription cis-regulatory region binding"/>
    <property type="evidence" value="ECO:0007669"/>
    <property type="project" value="TreeGrafter"/>
</dbReference>
<feature type="modified residue" description="4-aspartylphosphate" evidence="2">
    <location>
        <position position="54"/>
    </location>
</feature>
<dbReference type="SMART" id="SM00862">
    <property type="entry name" value="Trans_reg_C"/>
    <property type="match status" value="1"/>
</dbReference>
<evidence type="ECO:0000259" key="5">
    <source>
        <dbReference type="PROSITE" id="PS51755"/>
    </source>
</evidence>
<dbReference type="PROSITE" id="PS51755">
    <property type="entry name" value="OMPR_PHOB"/>
    <property type="match status" value="1"/>
</dbReference>
<dbReference type="Proteomes" id="UP000029843">
    <property type="component" value="Unassembled WGS sequence"/>
</dbReference>
<dbReference type="Pfam" id="PF00486">
    <property type="entry name" value="Trans_reg_C"/>
    <property type="match status" value="1"/>
</dbReference>
<dbReference type="InterPro" id="IPR001867">
    <property type="entry name" value="OmpR/PhoB-type_DNA-bd"/>
</dbReference>
<organism evidence="6 7">
    <name type="scientific">Colwellia psychrerythraea</name>
    <name type="common">Vibrio psychroerythus</name>
    <dbReference type="NCBI Taxonomy" id="28229"/>
    <lineage>
        <taxon>Bacteria</taxon>
        <taxon>Pseudomonadati</taxon>
        <taxon>Pseudomonadota</taxon>
        <taxon>Gammaproteobacteria</taxon>
        <taxon>Alteromonadales</taxon>
        <taxon>Colwelliaceae</taxon>
        <taxon>Colwellia</taxon>
    </lineage>
</organism>
<evidence type="ECO:0000313" key="6">
    <source>
        <dbReference type="EMBL" id="KGJ94155.1"/>
    </source>
</evidence>
<evidence type="ECO:0000256" key="3">
    <source>
        <dbReference type="PROSITE-ProRule" id="PRU01091"/>
    </source>
</evidence>
<dbReference type="InterPro" id="IPR036388">
    <property type="entry name" value="WH-like_DNA-bd_sf"/>
</dbReference>
<dbReference type="GO" id="GO:0005829">
    <property type="term" value="C:cytosol"/>
    <property type="evidence" value="ECO:0007669"/>
    <property type="project" value="TreeGrafter"/>
</dbReference>
<dbReference type="SUPFAM" id="SSF46894">
    <property type="entry name" value="C-terminal effector domain of the bipartite response regulators"/>
    <property type="match status" value="1"/>
</dbReference>
<evidence type="ECO:0000313" key="7">
    <source>
        <dbReference type="Proteomes" id="UP000029843"/>
    </source>
</evidence>
<dbReference type="EMBL" id="JQED01000007">
    <property type="protein sequence ID" value="KGJ94155.1"/>
    <property type="molecule type" value="Genomic_DNA"/>
</dbReference>
<dbReference type="Gene3D" id="3.40.50.2300">
    <property type="match status" value="1"/>
</dbReference>
<dbReference type="SUPFAM" id="SSF52172">
    <property type="entry name" value="CheY-like"/>
    <property type="match status" value="1"/>
</dbReference>
<dbReference type="InterPro" id="IPR001789">
    <property type="entry name" value="Sig_transdc_resp-reg_receiver"/>
</dbReference>
<dbReference type="PANTHER" id="PTHR48111:SF47">
    <property type="entry name" value="TRANSCRIPTIONAL REGULATORY PROTEIN RSTA"/>
    <property type="match status" value="1"/>
</dbReference>
<feature type="DNA-binding region" description="OmpR/PhoB-type" evidence="3">
    <location>
        <begin position="128"/>
        <end position="227"/>
    </location>
</feature>
<evidence type="ECO:0000256" key="1">
    <source>
        <dbReference type="ARBA" id="ARBA00023125"/>
    </source>
</evidence>
<protein>
    <submittedName>
        <fullName evidence="6">Two component transcriptional regulator, winged helix family</fullName>
    </submittedName>
</protein>
<dbReference type="Pfam" id="PF00072">
    <property type="entry name" value="Response_reg"/>
    <property type="match status" value="1"/>
</dbReference>
<dbReference type="Gene3D" id="1.10.10.10">
    <property type="entry name" value="Winged helix-like DNA-binding domain superfamily/Winged helix DNA-binding domain"/>
    <property type="match status" value="1"/>
</dbReference>